<evidence type="ECO:0000313" key="1">
    <source>
        <dbReference type="EMBL" id="ETN68684.1"/>
    </source>
</evidence>
<organism evidence="1 2">
    <name type="scientific">Necator americanus</name>
    <name type="common">Human hookworm</name>
    <dbReference type="NCBI Taxonomy" id="51031"/>
    <lineage>
        <taxon>Eukaryota</taxon>
        <taxon>Metazoa</taxon>
        <taxon>Ecdysozoa</taxon>
        <taxon>Nematoda</taxon>
        <taxon>Chromadorea</taxon>
        <taxon>Rhabditida</taxon>
        <taxon>Rhabditina</taxon>
        <taxon>Rhabditomorpha</taxon>
        <taxon>Strongyloidea</taxon>
        <taxon>Ancylostomatidae</taxon>
        <taxon>Bunostominae</taxon>
        <taxon>Necator</taxon>
    </lineage>
</organism>
<dbReference type="AlphaFoldDB" id="W2SGD2"/>
<accession>W2SGD2</accession>
<protein>
    <submittedName>
        <fullName evidence="1">Uncharacterized protein</fullName>
    </submittedName>
</protein>
<dbReference type="EMBL" id="KI669223">
    <property type="protein sequence ID" value="ETN68684.1"/>
    <property type="molecule type" value="Genomic_DNA"/>
</dbReference>
<reference evidence="2" key="1">
    <citation type="journal article" date="2014" name="Nat. Genet.">
        <title>Genome of the human hookworm Necator americanus.</title>
        <authorList>
            <person name="Tang Y.T."/>
            <person name="Gao X."/>
            <person name="Rosa B.A."/>
            <person name="Abubucker S."/>
            <person name="Hallsworth-Pepin K."/>
            <person name="Martin J."/>
            <person name="Tyagi R."/>
            <person name="Heizer E."/>
            <person name="Zhang X."/>
            <person name="Bhonagiri-Palsikar V."/>
            <person name="Minx P."/>
            <person name="Warren W.C."/>
            <person name="Wang Q."/>
            <person name="Zhan B."/>
            <person name="Hotez P.J."/>
            <person name="Sternberg P.W."/>
            <person name="Dougall A."/>
            <person name="Gaze S.T."/>
            <person name="Mulvenna J."/>
            <person name="Sotillo J."/>
            <person name="Ranganathan S."/>
            <person name="Rabelo E.M."/>
            <person name="Wilson R.K."/>
            <person name="Felgner P.L."/>
            <person name="Bethony J."/>
            <person name="Hawdon J.M."/>
            <person name="Gasser R.B."/>
            <person name="Loukas A."/>
            <person name="Mitreva M."/>
        </authorList>
    </citation>
    <scope>NUCLEOTIDE SEQUENCE [LARGE SCALE GENOMIC DNA]</scope>
</reference>
<keyword evidence="2" id="KW-1185">Reference proteome</keyword>
<gene>
    <name evidence="1" type="ORF">NECAME_05529</name>
</gene>
<sequence>MDTKRVSVQRLRSFLCLAARKYGFGTRSEPVPLYMDDMLNAGRRVYDKQSPPVQDGRFEI</sequence>
<dbReference type="KEGG" id="nai:NECAME_05529"/>
<dbReference type="Proteomes" id="UP000053676">
    <property type="component" value="Unassembled WGS sequence"/>
</dbReference>
<evidence type="ECO:0000313" key="2">
    <source>
        <dbReference type="Proteomes" id="UP000053676"/>
    </source>
</evidence>
<name>W2SGD2_NECAM</name>
<proteinExistence type="predicted"/>